<keyword evidence="2" id="KW-1185">Reference proteome</keyword>
<gene>
    <name evidence="1" type="ORF">DVH29_11210</name>
</gene>
<comment type="caution">
    <text evidence="1">The sequence shown here is derived from an EMBL/GenBank/DDBJ whole genome shotgun (WGS) entry which is preliminary data.</text>
</comment>
<dbReference type="AlphaFoldDB" id="A0A369W928"/>
<name>A0A369W928_9HYPH</name>
<protein>
    <submittedName>
        <fullName evidence="1">Uncharacterized protein</fullName>
    </submittedName>
</protein>
<accession>A0A369W928</accession>
<dbReference type="Proteomes" id="UP000253759">
    <property type="component" value="Unassembled WGS sequence"/>
</dbReference>
<dbReference type="EMBL" id="QQNH01000015">
    <property type="protein sequence ID" value="RDE08571.1"/>
    <property type="molecule type" value="Genomic_DNA"/>
</dbReference>
<sequence length="79" mass="8881">MLFASRDMDRDGWLDANVAHSAFKDVQIEVMHFDYAYEAVPKSRDACHELAFQFGIEVGTYIEGVMATGKRPARGVQGR</sequence>
<evidence type="ECO:0000313" key="1">
    <source>
        <dbReference type="EMBL" id="RDE08571.1"/>
    </source>
</evidence>
<reference evidence="2" key="1">
    <citation type="submission" date="2018-07" db="EMBL/GenBank/DDBJ databases">
        <authorList>
            <person name="Liu B.-T."/>
            <person name="Du Z."/>
        </authorList>
    </citation>
    <scope>NUCLEOTIDE SEQUENCE [LARGE SCALE GENOMIC DNA]</scope>
    <source>
        <strain evidence="2">XYN52</strain>
    </source>
</reference>
<proteinExistence type="predicted"/>
<evidence type="ECO:0000313" key="2">
    <source>
        <dbReference type="Proteomes" id="UP000253759"/>
    </source>
</evidence>
<organism evidence="1 2">
    <name type="scientific">Pelagibacterium lacus</name>
    <dbReference type="NCBI Taxonomy" id="2282655"/>
    <lineage>
        <taxon>Bacteria</taxon>
        <taxon>Pseudomonadati</taxon>
        <taxon>Pseudomonadota</taxon>
        <taxon>Alphaproteobacteria</taxon>
        <taxon>Hyphomicrobiales</taxon>
        <taxon>Devosiaceae</taxon>
        <taxon>Pelagibacterium</taxon>
    </lineage>
</organism>